<dbReference type="InterPro" id="IPR002559">
    <property type="entry name" value="Transposase_11"/>
</dbReference>
<proteinExistence type="inferred from homology"/>
<feature type="non-terminal residue" evidence="6">
    <location>
        <position position="1"/>
    </location>
</feature>
<dbReference type="Gene3D" id="3.90.350.10">
    <property type="entry name" value="Transposase Inhibitor Protein From Tn5, Chain A, domain 1"/>
    <property type="match status" value="1"/>
</dbReference>
<accession>A0ABV1B984</accession>
<dbReference type="EMBL" id="JBBMEK010000463">
    <property type="protein sequence ID" value="MEQ2366995.1"/>
    <property type="molecule type" value="Genomic_DNA"/>
</dbReference>
<dbReference type="Proteomes" id="UP001469749">
    <property type="component" value="Unassembled WGS sequence"/>
</dbReference>
<evidence type="ECO:0000313" key="6">
    <source>
        <dbReference type="EMBL" id="MEQ2366995.1"/>
    </source>
</evidence>
<dbReference type="Pfam" id="PF01609">
    <property type="entry name" value="DDE_Tnp_1"/>
    <property type="match status" value="1"/>
</dbReference>
<evidence type="ECO:0000256" key="2">
    <source>
        <dbReference type="ARBA" id="ARBA00022578"/>
    </source>
</evidence>
<reference evidence="6 7" key="1">
    <citation type="submission" date="2024-03" db="EMBL/GenBank/DDBJ databases">
        <title>Human intestinal bacterial collection.</title>
        <authorList>
            <person name="Pauvert C."/>
            <person name="Hitch T.C.A."/>
            <person name="Clavel T."/>
        </authorList>
    </citation>
    <scope>NUCLEOTIDE SEQUENCE [LARGE SCALE GENOMIC DNA]</scope>
    <source>
        <strain evidence="6 7">CLA-AA-H190</strain>
    </source>
</reference>
<dbReference type="PANTHER" id="PTHR33258">
    <property type="entry name" value="TRANSPOSASE INSL FOR INSERTION SEQUENCE ELEMENT IS186A-RELATED"/>
    <property type="match status" value="1"/>
</dbReference>
<evidence type="ECO:0000259" key="5">
    <source>
        <dbReference type="Pfam" id="PF01609"/>
    </source>
</evidence>
<dbReference type="PANTHER" id="PTHR33258:SF1">
    <property type="entry name" value="TRANSPOSASE INSL FOR INSERTION SEQUENCE ELEMENT IS186A-RELATED"/>
    <property type="match status" value="1"/>
</dbReference>
<evidence type="ECO:0000256" key="1">
    <source>
        <dbReference type="ARBA" id="ARBA00010075"/>
    </source>
</evidence>
<comment type="similarity">
    <text evidence="1">Belongs to the transposase 11 family.</text>
</comment>
<dbReference type="SUPFAM" id="SSF53098">
    <property type="entry name" value="Ribonuclease H-like"/>
    <property type="match status" value="1"/>
</dbReference>
<keyword evidence="3" id="KW-0238">DNA-binding</keyword>
<name>A0ABV1B984_9FIRM</name>
<dbReference type="RefSeq" id="WP_349086655.1">
    <property type="nucleotide sequence ID" value="NZ_JBBMEK010000463.1"/>
</dbReference>
<keyword evidence="7" id="KW-1185">Reference proteome</keyword>
<evidence type="ECO:0000256" key="3">
    <source>
        <dbReference type="ARBA" id="ARBA00023125"/>
    </source>
</evidence>
<dbReference type="NCBIfam" id="NF033592">
    <property type="entry name" value="transpos_IS4_1"/>
    <property type="match status" value="1"/>
</dbReference>
<protein>
    <submittedName>
        <fullName evidence="6">IS4 family transposase</fullName>
    </submittedName>
</protein>
<comment type="caution">
    <text evidence="6">The sequence shown here is derived from an EMBL/GenBank/DDBJ whole genome shotgun (WGS) entry which is preliminary data.</text>
</comment>
<keyword evidence="2" id="KW-0815">Transposition</keyword>
<dbReference type="InterPro" id="IPR012337">
    <property type="entry name" value="RNaseH-like_sf"/>
</dbReference>
<sequence length="367" mass="43533">NSELPISKSGYIQKRNKLKPDTMENLFHSFNRKIKSKKTFQGYELLACDGADQNIFRDPKDKKTHFPGKKDRGTFGFNQLHINALYNLLDFRYVHTLIQSPYEENESSALIHMVKDLPRNRKTIIIADRGYETYNIFANIQEKGLFYLIRVKDVTSNGSIAGSLCLPSKGEFDEDITLKMTRKQKYLREKGYKYLAKSSPFDFLDSEHPFYELSFRIVRILLPNGNYECLITNLDRKEFSTEKLKTLYKMRWGIETSFRKLKYTIGMSNLHSKNPEYICQEIFGKLILYNFCEIIASHVVLEQRNKKYEYRVNFTMAVYCCRRYLRDSLFNNIEQLINRSLTPVKPDRQYKRRVIKKRWISFTYRAA</sequence>
<keyword evidence="4" id="KW-0233">DNA recombination</keyword>
<organism evidence="6 7">
    <name type="scientific">Coprococcus intestinihominis</name>
    <dbReference type="NCBI Taxonomy" id="3133154"/>
    <lineage>
        <taxon>Bacteria</taxon>
        <taxon>Bacillati</taxon>
        <taxon>Bacillota</taxon>
        <taxon>Clostridia</taxon>
        <taxon>Lachnospirales</taxon>
        <taxon>Lachnospiraceae</taxon>
        <taxon>Coprococcus</taxon>
    </lineage>
</organism>
<evidence type="ECO:0000313" key="7">
    <source>
        <dbReference type="Proteomes" id="UP001469749"/>
    </source>
</evidence>
<feature type="domain" description="Transposase IS4-like" evidence="5">
    <location>
        <begin position="43"/>
        <end position="291"/>
    </location>
</feature>
<evidence type="ECO:0000256" key="4">
    <source>
        <dbReference type="ARBA" id="ARBA00023172"/>
    </source>
</evidence>
<dbReference type="InterPro" id="IPR047952">
    <property type="entry name" value="Transpos_IS4"/>
</dbReference>
<gene>
    <name evidence="6" type="ORF">WMO25_18215</name>
</gene>